<organism evidence="2 3">
    <name type="scientific">Thermalbibacter longus</name>
    <dbReference type="NCBI Taxonomy" id="2951981"/>
    <lineage>
        <taxon>Bacteria</taxon>
        <taxon>Pseudomonadati</taxon>
        <taxon>Thermomicrobiota</taxon>
        <taxon>Thermomicrobia</taxon>
        <taxon>Thermomicrobiales</taxon>
        <taxon>Thermomicrobiaceae</taxon>
        <taxon>Thermalbibacter</taxon>
    </lineage>
</organism>
<dbReference type="Proteomes" id="UP001165306">
    <property type="component" value="Unassembled WGS sequence"/>
</dbReference>
<dbReference type="PANTHER" id="PTHR11138:SF5">
    <property type="entry name" value="METHIONYL-TRNA FORMYLTRANSFERASE, MITOCHONDRIAL"/>
    <property type="match status" value="1"/>
</dbReference>
<dbReference type="AlphaFoldDB" id="A0AA41WC25"/>
<dbReference type="InterPro" id="IPR002376">
    <property type="entry name" value="Formyl_transf_N"/>
</dbReference>
<evidence type="ECO:0000259" key="1">
    <source>
        <dbReference type="Pfam" id="PF00551"/>
    </source>
</evidence>
<protein>
    <recommendedName>
        <fullName evidence="1">Formyl transferase N-terminal domain-containing protein</fullName>
    </recommendedName>
</protein>
<dbReference type="RefSeq" id="WP_284057814.1">
    <property type="nucleotide sequence ID" value="NZ_JAMSLR010000010.1"/>
</dbReference>
<evidence type="ECO:0000313" key="2">
    <source>
        <dbReference type="EMBL" id="MCM8750027.1"/>
    </source>
</evidence>
<dbReference type="GO" id="GO:0004479">
    <property type="term" value="F:methionyl-tRNA formyltransferase activity"/>
    <property type="evidence" value="ECO:0007669"/>
    <property type="project" value="TreeGrafter"/>
</dbReference>
<feature type="domain" description="Formyl transferase N-terminal" evidence="1">
    <location>
        <begin position="16"/>
        <end position="180"/>
    </location>
</feature>
<dbReference type="GO" id="GO:0005829">
    <property type="term" value="C:cytosol"/>
    <property type="evidence" value="ECO:0007669"/>
    <property type="project" value="TreeGrafter"/>
</dbReference>
<gene>
    <name evidence="2" type="ORF">NET02_12800</name>
</gene>
<dbReference type="InterPro" id="IPR036477">
    <property type="entry name" value="Formyl_transf_N_sf"/>
</dbReference>
<dbReference type="EMBL" id="JAMSLR010000010">
    <property type="protein sequence ID" value="MCM8750027.1"/>
    <property type="molecule type" value="Genomic_DNA"/>
</dbReference>
<dbReference type="Pfam" id="PF00551">
    <property type="entry name" value="Formyl_trans_N"/>
    <property type="match status" value="1"/>
</dbReference>
<dbReference type="PANTHER" id="PTHR11138">
    <property type="entry name" value="METHIONYL-TRNA FORMYLTRANSFERASE"/>
    <property type="match status" value="1"/>
</dbReference>
<reference evidence="2" key="1">
    <citation type="submission" date="2022-06" db="EMBL/GenBank/DDBJ databases">
        <title>CFH 74404 Thermomicrobiaceae sp.</title>
        <authorList>
            <person name="Ming H."/>
            <person name="Li W.-J."/>
            <person name="Zhao Z."/>
        </authorList>
    </citation>
    <scope>NUCLEOTIDE SEQUENCE</scope>
    <source>
        <strain evidence="2">CFH 74404</strain>
    </source>
</reference>
<dbReference type="Gene3D" id="3.40.50.12230">
    <property type="match status" value="1"/>
</dbReference>
<proteinExistence type="predicted"/>
<dbReference type="SUPFAM" id="SSF53328">
    <property type="entry name" value="Formyltransferase"/>
    <property type="match status" value="1"/>
</dbReference>
<sequence length="313" mass="34736">MSNRISCPTARERPRVLFFGRPCRLSALPLQALIESGIPVVAVVVPARRRDGAAAVRLRSLSLPVVLADREPALEQIASHRRIPILEASTLRHTQVLERLRQLEPDMLVVSCFPWRVPDELVALAPLGGLNLHPSALPAYRGPDPLFWIYRHGRLRVGVTIHQLTAELDAGPIVEQSVFDLPLGLPGDWLEREAARIGGSLLVTAIHALSEGRARPFSQPEKQASYFSWPRAEDLEIGPDWPAWRAVHFLNGVLPLGYQPVYRSPDGDLVAVRRLLRWCRTAREAGEHALVLRGSLLPLRDGVLVAEVELPPN</sequence>
<evidence type="ECO:0000313" key="3">
    <source>
        <dbReference type="Proteomes" id="UP001165306"/>
    </source>
</evidence>
<name>A0AA41WC25_9BACT</name>
<comment type="caution">
    <text evidence="2">The sequence shown here is derived from an EMBL/GenBank/DDBJ whole genome shotgun (WGS) entry which is preliminary data.</text>
</comment>
<keyword evidence="3" id="KW-1185">Reference proteome</keyword>
<accession>A0AA41WC25</accession>